<name>B9XRT4_PEDPL</name>
<protein>
    <submittedName>
        <fullName evidence="2">General secretory system II protein E domain protein</fullName>
    </submittedName>
</protein>
<keyword evidence="3" id="KW-1185">Reference proteome</keyword>
<gene>
    <name evidence="2" type="ORF">Cflav_PD0556</name>
</gene>
<dbReference type="Gene3D" id="3.30.300.160">
    <property type="entry name" value="Type II secretion system, protein E, N-terminal domain"/>
    <property type="match status" value="1"/>
</dbReference>
<evidence type="ECO:0000313" key="3">
    <source>
        <dbReference type="Proteomes" id="UP000003688"/>
    </source>
</evidence>
<dbReference type="InterPro" id="IPR037257">
    <property type="entry name" value="T2SS_E_N_sf"/>
</dbReference>
<dbReference type="InterPro" id="IPR011990">
    <property type="entry name" value="TPR-like_helical_dom_sf"/>
</dbReference>
<sequence>MSATLTTSEEAQLAQTIEMFEVITQSQSQDYQSLEILKEAYLKLGREKDVINTSKRIAQAYVQLGQLSSAILEYETVLQRYPGDPDVQAALKEIEIKANNFTAPPALSDSVIIDTAPDPAARFKKGVGGKVVPVDFDDGRQSMQKIFVEGRLISAGDFDLCWSTPDLSVPPIGVSEPFIQLLGDKGIMPSEKSLRILVERSRHAYVPIEKYDLDMELARKFPAEICRRWCILPFDKMSKTIFVATANPFNRQAAKDLAEATQNRLLWYLAPPAEIVKYLRKVFR</sequence>
<comment type="caution">
    <text evidence="2">The sequence shown here is derived from an EMBL/GenBank/DDBJ whole genome shotgun (WGS) entry which is preliminary data.</text>
</comment>
<dbReference type="RefSeq" id="WP_007418517.1">
    <property type="nucleotide sequence ID" value="NZ_ABOX02000068.1"/>
</dbReference>
<dbReference type="InterPro" id="IPR007831">
    <property type="entry name" value="T2SS_GspE_N"/>
</dbReference>
<dbReference type="OrthoDB" id="9835844at2"/>
<dbReference type="AlphaFoldDB" id="B9XRT4"/>
<proteinExistence type="predicted"/>
<reference evidence="2 3" key="1">
    <citation type="journal article" date="2011" name="J. Bacteriol.">
        <title>Genome sequence of 'Pedosphaera parvula' Ellin514, an aerobic Verrucomicrobial isolate from pasture soil.</title>
        <authorList>
            <person name="Kant R."/>
            <person name="van Passel M.W."/>
            <person name="Sangwan P."/>
            <person name="Palva A."/>
            <person name="Lucas S."/>
            <person name="Copeland A."/>
            <person name="Lapidus A."/>
            <person name="Glavina Del Rio T."/>
            <person name="Dalin E."/>
            <person name="Tice H."/>
            <person name="Bruce D."/>
            <person name="Goodwin L."/>
            <person name="Pitluck S."/>
            <person name="Chertkov O."/>
            <person name="Larimer F.W."/>
            <person name="Land M.L."/>
            <person name="Hauser L."/>
            <person name="Brettin T.S."/>
            <person name="Detter J.C."/>
            <person name="Han S."/>
            <person name="de Vos W.M."/>
            <person name="Janssen P.H."/>
            <person name="Smidt H."/>
        </authorList>
    </citation>
    <scope>NUCLEOTIDE SEQUENCE [LARGE SCALE GENOMIC DNA]</scope>
    <source>
        <strain evidence="2 3">Ellin514</strain>
    </source>
</reference>
<dbReference type="Proteomes" id="UP000003688">
    <property type="component" value="Unassembled WGS sequence"/>
</dbReference>
<dbReference type="SUPFAM" id="SSF48452">
    <property type="entry name" value="TPR-like"/>
    <property type="match status" value="1"/>
</dbReference>
<dbReference type="STRING" id="320771.Cflav_PD0556"/>
<dbReference type="Pfam" id="PF05157">
    <property type="entry name" value="MshEN"/>
    <property type="match status" value="1"/>
</dbReference>
<dbReference type="Gene3D" id="1.25.40.10">
    <property type="entry name" value="Tetratricopeptide repeat domain"/>
    <property type="match status" value="1"/>
</dbReference>
<feature type="domain" description="Type II secretion system protein GspE N-terminal" evidence="1">
    <location>
        <begin position="205"/>
        <end position="283"/>
    </location>
</feature>
<accession>B9XRT4</accession>
<dbReference type="SUPFAM" id="SSF160246">
    <property type="entry name" value="EspE N-terminal domain-like"/>
    <property type="match status" value="1"/>
</dbReference>
<dbReference type="EMBL" id="ABOX02000068">
    <property type="protein sequence ID" value="EEF57445.1"/>
    <property type="molecule type" value="Genomic_DNA"/>
</dbReference>
<evidence type="ECO:0000259" key="1">
    <source>
        <dbReference type="Pfam" id="PF05157"/>
    </source>
</evidence>
<organism evidence="2 3">
    <name type="scientific">Pedosphaera parvula (strain Ellin514)</name>
    <dbReference type="NCBI Taxonomy" id="320771"/>
    <lineage>
        <taxon>Bacteria</taxon>
        <taxon>Pseudomonadati</taxon>
        <taxon>Verrucomicrobiota</taxon>
        <taxon>Pedosphaerae</taxon>
        <taxon>Pedosphaerales</taxon>
        <taxon>Pedosphaeraceae</taxon>
        <taxon>Pedosphaera</taxon>
    </lineage>
</organism>
<evidence type="ECO:0000313" key="2">
    <source>
        <dbReference type="EMBL" id="EEF57445.1"/>
    </source>
</evidence>